<reference evidence="5 6" key="1">
    <citation type="submission" date="2023-10" db="EMBL/GenBank/DDBJ databases">
        <title>Bacteria for the degradation of biodegradable plastic PBAT(Polybutylene adipate terephthalate).</title>
        <authorList>
            <person name="Weon H.-Y."/>
            <person name="Yeon J."/>
        </authorList>
    </citation>
    <scope>NUCLEOTIDE SEQUENCE [LARGE SCALE GENOMIC DNA]</scope>
    <source>
        <strain evidence="5 6">SBD 7-3</strain>
    </source>
</reference>
<evidence type="ECO:0000256" key="2">
    <source>
        <dbReference type="ARBA" id="ARBA00022723"/>
    </source>
</evidence>
<evidence type="ECO:0000256" key="4">
    <source>
        <dbReference type="ARBA" id="ARBA00023014"/>
    </source>
</evidence>
<keyword evidence="3" id="KW-0408">Iron</keyword>
<accession>A0ABZ0CXF2</accession>
<keyword evidence="4" id="KW-0411">Iron-sulfur</keyword>
<dbReference type="Pfam" id="PF06050">
    <property type="entry name" value="HGD-D"/>
    <property type="match status" value="1"/>
</dbReference>
<name>A0ABZ0CXF2_9BURK</name>
<dbReference type="PANTHER" id="PTHR30548">
    <property type="entry name" value="2-HYDROXYGLUTARYL-COA DEHYDRATASE, D-COMPONENT-RELATED"/>
    <property type="match status" value="1"/>
</dbReference>
<dbReference type="EMBL" id="CP136336">
    <property type="protein sequence ID" value="WOB07647.1"/>
    <property type="molecule type" value="Genomic_DNA"/>
</dbReference>
<comment type="similarity">
    <text evidence="1">Belongs to the FldB/FldC dehydratase alpha/beta subunit family.</text>
</comment>
<protein>
    <submittedName>
        <fullName evidence="5">2-hydroxyacyl-CoA dehydratase family protein</fullName>
    </submittedName>
</protein>
<dbReference type="PANTHER" id="PTHR30548:SF5">
    <property type="entry name" value="SUBUNIT OF OXYGEN-SENSITIVE 2-HYDROXYISOCAPROYL-COA DEHYDRATASE"/>
    <property type="match status" value="1"/>
</dbReference>
<organism evidence="5 6">
    <name type="scientific">Piscinibacter gummiphilus</name>
    <dbReference type="NCBI Taxonomy" id="946333"/>
    <lineage>
        <taxon>Bacteria</taxon>
        <taxon>Pseudomonadati</taxon>
        <taxon>Pseudomonadota</taxon>
        <taxon>Betaproteobacteria</taxon>
        <taxon>Burkholderiales</taxon>
        <taxon>Sphaerotilaceae</taxon>
        <taxon>Piscinibacter</taxon>
    </lineage>
</organism>
<keyword evidence="6" id="KW-1185">Reference proteome</keyword>
<dbReference type="RefSeq" id="WP_316700304.1">
    <property type="nucleotide sequence ID" value="NZ_CP136336.1"/>
</dbReference>
<dbReference type="Proteomes" id="UP001303946">
    <property type="component" value="Chromosome"/>
</dbReference>
<keyword evidence="2" id="KW-0479">Metal-binding</keyword>
<evidence type="ECO:0000256" key="1">
    <source>
        <dbReference type="ARBA" id="ARBA00005806"/>
    </source>
</evidence>
<evidence type="ECO:0000313" key="5">
    <source>
        <dbReference type="EMBL" id="WOB07647.1"/>
    </source>
</evidence>
<gene>
    <name evidence="5" type="ORF">RXV79_22380</name>
</gene>
<dbReference type="Gene3D" id="1.20.1270.370">
    <property type="match status" value="1"/>
</dbReference>
<dbReference type="InterPro" id="IPR010327">
    <property type="entry name" value="FldB/FldC_alpha/beta"/>
</dbReference>
<dbReference type="Gene3D" id="3.40.50.11900">
    <property type="match status" value="1"/>
</dbReference>
<dbReference type="Gene3D" id="3.40.50.11890">
    <property type="match status" value="1"/>
</dbReference>
<evidence type="ECO:0000256" key="3">
    <source>
        <dbReference type="ARBA" id="ARBA00023004"/>
    </source>
</evidence>
<sequence length="376" mass="41116">MNLTPHDAWLALAAAYADRLGAARAAAASGCPVIGVVGHTVPVELVVAAGAMPVQVTGREGPTPLADEWLETFYDPDVRAICEQALRGELAFLRALVIPRSTEPHHKLYLSLHELVRLGRAPQMPTLLLYDLPHTQGEAQRRYGLARTQALAEALARLTGQPLGEARLQAAIRSVNAVRRAQQGLQHMRQALPCEWRGEMAQVLNGAARFMAPQRYAELLPAALRLYPGHRPPAGPRLLVKGVPLDHAALHRAVDAAGAVIVAEDDPWGTRSAGSLVAEDGDALHALAQHYQTEVPCPRLHPRPAREAWFLRALDEISIDAVLFHLPAPDDVHGWDFPSHRAELERRGLPFLVLRTAQPDARQLRDFVQSLALRTP</sequence>
<evidence type="ECO:0000313" key="6">
    <source>
        <dbReference type="Proteomes" id="UP001303946"/>
    </source>
</evidence>
<proteinExistence type="inferred from homology"/>